<dbReference type="SUPFAM" id="SSF57756">
    <property type="entry name" value="Retrovirus zinc finger-like domains"/>
    <property type="match status" value="1"/>
</dbReference>
<dbReference type="AlphaFoldDB" id="A0A699IDW6"/>
<keyword evidence="1" id="KW-0863">Zinc-finger</keyword>
<dbReference type="Gene3D" id="4.10.60.10">
    <property type="entry name" value="Zinc finger, CCHC-type"/>
    <property type="match status" value="1"/>
</dbReference>
<protein>
    <recommendedName>
        <fullName evidence="2">CCHC-type domain-containing protein</fullName>
    </recommendedName>
</protein>
<evidence type="ECO:0000313" key="3">
    <source>
        <dbReference type="EMBL" id="GEZ38499.1"/>
    </source>
</evidence>
<dbReference type="InterPro" id="IPR036875">
    <property type="entry name" value="Znf_CCHC_sf"/>
</dbReference>
<reference evidence="3" key="1">
    <citation type="journal article" date="2019" name="Sci. Rep.">
        <title>Draft genome of Tanacetum cinerariifolium, the natural source of mosquito coil.</title>
        <authorList>
            <person name="Yamashiro T."/>
            <person name="Shiraishi A."/>
            <person name="Satake H."/>
            <person name="Nakayama K."/>
        </authorList>
    </citation>
    <scope>NUCLEOTIDE SEQUENCE</scope>
</reference>
<gene>
    <name evidence="3" type="ORF">Tci_510472</name>
</gene>
<evidence type="ECO:0000256" key="1">
    <source>
        <dbReference type="PROSITE-ProRule" id="PRU00047"/>
    </source>
</evidence>
<dbReference type="GO" id="GO:0003676">
    <property type="term" value="F:nucleic acid binding"/>
    <property type="evidence" value="ECO:0007669"/>
    <property type="project" value="InterPro"/>
</dbReference>
<accession>A0A699IDW6</accession>
<evidence type="ECO:0000259" key="2">
    <source>
        <dbReference type="PROSITE" id="PS50158"/>
    </source>
</evidence>
<dbReference type="GO" id="GO:0008270">
    <property type="term" value="F:zinc ion binding"/>
    <property type="evidence" value="ECO:0007669"/>
    <property type="project" value="UniProtKB-KW"/>
</dbReference>
<comment type="caution">
    <text evidence="3">The sequence shown here is derived from an EMBL/GenBank/DDBJ whole genome shotgun (WGS) entry which is preliminary data.</text>
</comment>
<name>A0A699IDW6_TANCI</name>
<keyword evidence="1" id="KW-0479">Metal-binding</keyword>
<dbReference type="InterPro" id="IPR001878">
    <property type="entry name" value="Znf_CCHC"/>
</dbReference>
<feature type="domain" description="CCHC-type" evidence="2">
    <location>
        <begin position="42"/>
        <end position="56"/>
    </location>
</feature>
<keyword evidence="1" id="KW-0862">Zinc</keyword>
<proteinExistence type="predicted"/>
<dbReference type="EMBL" id="BKCJ010272519">
    <property type="protein sequence ID" value="GEZ38499.1"/>
    <property type="molecule type" value="Genomic_DNA"/>
</dbReference>
<sequence>MDLKWQMAMLTMRARRFLKNTRRKLNLNENETVSFDKIKVECYNCYKRGHFTRECKAPRAQAKRNRESIRRNMHIKTTNSSALVSCDRLGGYDWSDQAEEGPNYALMAYTTSSSDFEIADKCKASLGYDAVLTPYTGNFLPPKPNLSGLEEFVNEPIVSETTVKKPVVETSKVKASIDKPKDVRKNFSPSLIKD</sequence>
<dbReference type="PROSITE" id="PS50158">
    <property type="entry name" value="ZF_CCHC"/>
    <property type="match status" value="1"/>
</dbReference>
<organism evidence="3">
    <name type="scientific">Tanacetum cinerariifolium</name>
    <name type="common">Dalmatian daisy</name>
    <name type="synonym">Chrysanthemum cinerariifolium</name>
    <dbReference type="NCBI Taxonomy" id="118510"/>
    <lineage>
        <taxon>Eukaryota</taxon>
        <taxon>Viridiplantae</taxon>
        <taxon>Streptophyta</taxon>
        <taxon>Embryophyta</taxon>
        <taxon>Tracheophyta</taxon>
        <taxon>Spermatophyta</taxon>
        <taxon>Magnoliopsida</taxon>
        <taxon>eudicotyledons</taxon>
        <taxon>Gunneridae</taxon>
        <taxon>Pentapetalae</taxon>
        <taxon>asterids</taxon>
        <taxon>campanulids</taxon>
        <taxon>Asterales</taxon>
        <taxon>Asteraceae</taxon>
        <taxon>Asteroideae</taxon>
        <taxon>Anthemideae</taxon>
        <taxon>Anthemidinae</taxon>
        <taxon>Tanacetum</taxon>
    </lineage>
</organism>